<dbReference type="AlphaFoldDB" id="A0A0S6W3D7"/>
<dbReference type="HOGENOM" id="CLU_586268_0_0_0"/>
<organism evidence="1">
    <name type="scientific">Candidatus Moduliflexus flocculans</name>
    <dbReference type="NCBI Taxonomy" id="1499966"/>
    <lineage>
        <taxon>Bacteria</taxon>
        <taxon>Candidatus Moduliflexota</taxon>
        <taxon>Candidatus Moduliflexia</taxon>
        <taxon>Candidatus Moduliflexales</taxon>
        <taxon>Candidatus Moduliflexaceae</taxon>
    </lineage>
</organism>
<dbReference type="GO" id="GO:0016740">
    <property type="term" value="F:transferase activity"/>
    <property type="evidence" value="ECO:0007669"/>
    <property type="project" value="UniProtKB-KW"/>
</dbReference>
<evidence type="ECO:0000313" key="2">
    <source>
        <dbReference type="Proteomes" id="UP000030700"/>
    </source>
</evidence>
<sequence>MVRVAIVHYHLHPGGVTRVIQQTLAALAAANSAIRTVTLTGEPPQADMPIEPYVVVEWLRYGTTLHAPISRLADELRAAATQALGGRPDIWHIHNHALGKNLTLPAVVAHLAEQGERLLLHIHDFAEDGRPANYRLLQALCAPLPLYPQGTHVMYGVLNQRDHRFLAAAGVSEAQLRDLPNPIHREAVSPPGKGKGWFVDGATSTLSRTPPQPLPGGEYGGFERLILYSVRGIRRKNLGEFLLWSALAESDETFALTRAPQNPAEQPRYAEWVALAEALRLPVTFDLGKQWAGTFDSLIAAASAIMTTSVAEGFGLTFLEPWLADREVVGRKLPEITAEFEQAGIDLSGLYDHLWIPLEWIGRERFEQEIRNALPPVYAAYSRVATPDDMRRAVNAAINGDMVDMGRLSETLQQDVISQATQSAAKRAEIRPARLLTEGKQTERIRRNREIIERQFHLSGYGARLRRIYEDLAAAPITALPPLDPQRLLDQFLAPERFCLLRT</sequence>
<dbReference type="EMBL" id="DF820459">
    <property type="protein sequence ID" value="GAK52812.1"/>
    <property type="molecule type" value="Genomic_DNA"/>
</dbReference>
<reference evidence="1" key="1">
    <citation type="journal article" date="2015" name="PeerJ">
        <title>First genomic representation of candidate bacterial phylum KSB3 points to enhanced environmental sensing as a trigger of wastewater bulking.</title>
        <authorList>
            <person name="Sekiguchi Y."/>
            <person name="Ohashi A."/>
            <person name="Parks D.H."/>
            <person name="Yamauchi T."/>
            <person name="Tyson G.W."/>
            <person name="Hugenholtz P."/>
        </authorList>
    </citation>
    <scope>NUCLEOTIDE SEQUENCE [LARGE SCALE GENOMIC DNA]</scope>
</reference>
<protein>
    <submittedName>
        <fullName evidence="1">Group 1 glycosyl transferase</fullName>
    </submittedName>
</protein>
<dbReference type="SUPFAM" id="SSF53756">
    <property type="entry name" value="UDP-Glycosyltransferase/glycogen phosphorylase"/>
    <property type="match status" value="1"/>
</dbReference>
<proteinExistence type="predicted"/>
<evidence type="ECO:0000313" key="1">
    <source>
        <dbReference type="EMBL" id="GAK52812.1"/>
    </source>
</evidence>
<keyword evidence="1" id="KW-0808">Transferase</keyword>
<dbReference type="STRING" id="1499966.U14_04069"/>
<name>A0A0S6W3D7_9BACT</name>
<dbReference type="Gene3D" id="3.40.50.2000">
    <property type="entry name" value="Glycogen Phosphorylase B"/>
    <property type="match status" value="2"/>
</dbReference>
<accession>A0A0S6W3D7</accession>
<gene>
    <name evidence="1" type="ORF">U14_04069</name>
</gene>
<keyword evidence="2" id="KW-1185">Reference proteome</keyword>
<dbReference type="Proteomes" id="UP000030700">
    <property type="component" value="Unassembled WGS sequence"/>
</dbReference>